<comment type="caution">
    <text evidence="1">The sequence shown here is derived from an EMBL/GenBank/DDBJ whole genome shotgun (WGS) entry which is preliminary data.</text>
</comment>
<name>A0ABP0FXM2_CLALP</name>
<evidence type="ECO:0000313" key="2">
    <source>
        <dbReference type="Proteomes" id="UP001642483"/>
    </source>
</evidence>
<gene>
    <name evidence="1" type="ORF">CVLEPA_LOCUS15341</name>
</gene>
<accession>A0ABP0FXM2</accession>
<organism evidence="1 2">
    <name type="scientific">Clavelina lepadiformis</name>
    <name type="common">Light-bulb sea squirt</name>
    <name type="synonym">Ascidia lepadiformis</name>
    <dbReference type="NCBI Taxonomy" id="159417"/>
    <lineage>
        <taxon>Eukaryota</taxon>
        <taxon>Metazoa</taxon>
        <taxon>Chordata</taxon>
        <taxon>Tunicata</taxon>
        <taxon>Ascidiacea</taxon>
        <taxon>Aplousobranchia</taxon>
        <taxon>Clavelinidae</taxon>
        <taxon>Clavelina</taxon>
    </lineage>
</organism>
<evidence type="ECO:0000313" key="1">
    <source>
        <dbReference type="EMBL" id="CAK8684354.1"/>
    </source>
</evidence>
<protein>
    <submittedName>
        <fullName evidence="1">Uncharacterized protein</fullName>
    </submittedName>
</protein>
<dbReference type="EMBL" id="CAWYQH010000097">
    <property type="protein sequence ID" value="CAK8684354.1"/>
    <property type="molecule type" value="Genomic_DNA"/>
</dbReference>
<reference evidence="1 2" key="1">
    <citation type="submission" date="2024-02" db="EMBL/GenBank/DDBJ databases">
        <authorList>
            <person name="Daric V."/>
            <person name="Darras S."/>
        </authorList>
    </citation>
    <scope>NUCLEOTIDE SEQUENCE [LARGE SCALE GENOMIC DNA]</scope>
</reference>
<sequence length="59" mass="6649">MSLGIRSAKYFIFSYQARRPKKLSAPALEQRFTKLWCVGGTLVRRPAGAPQAFLPICHI</sequence>
<proteinExistence type="predicted"/>
<dbReference type="Proteomes" id="UP001642483">
    <property type="component" value="Unassembled WGS sequence"/>
</dbReference>
<keyword evidence="2" id="KW-1185">Reference proteome</keyword>